<dbReference type="GO" id="GO:0071011">
    <property type="term" value="C:precatalytic spliceosome"/>
    <property type="evidence" value="ECO:0007669"/>
    <property type="project" value="TreeGrafter"/>
</dbReference>
<dbReference type="InterPro" id="IPR011990">
    <property type="entry name" value="TPR-like_helical_dom_sf"/>
</dbReference>
<reference evidence="7 8" key="1">
    <citation type="submission" date="2016-10" db="EMBL/GenBank/DDBJ databases">
        <title>Genome sequence of the basidiomycete white-rot fungus Trametes pubescens.</title>
        <authorList>
            <person name="Makela M.R."/>
            <person name="Granchi Z."/>
            <person name="Peng M."/>
            <person name="De Vries R.P."/>
            <person name="Grigoriev I."/>
            <person name="Riley R."/>
            <person name="Hilden K."/>
        </authorList>
    </citation>
    <scope>NUCLEOTIDE SEQUENCE [LARGE SCALE GENOMIC DNA]</scope>
    <source>
        <strain evidence="7 8">FBCC735</strain>
    </source>
</reference>
<comment type="caution">
    <text evidence="7">The sequence shown here is derived from an EMBL/GenBank/DDBJ whole genome shotgun (WGS) entry which is preliminary data.</text>
</comment>
<dbReference type="GO" id="GO:0071014">
    <property type="term" value="C:post-mRNA release spliceosomal complex"/>
    <property type="evidence" value="ECO:0007669"/>
    <property type="project" value="TreeGrafter"/>
</dbReference>
<keyword evidence="4" id="KW-0677">Repeat</keyword>
<dbReference type="EMBL" id="MNAD01001143">
    <property type="protein sequence ID" value="OJT07675.1"/>
    <property type="molecule type" value="Genomic_DNA"/>
</dbReference>
<comment type="similarity">
    <text evidence="2">Belongs to the crooked-neck family.</text>
</comment>
<protein>
    <submittedName>
        <fullName evidence="7">Pre-mRNA-splicing factor CLF1</fullName>
    </submittedName>
</protein>
<proteinExistence type="inferred from homology"/>
<dbReference type="OrthoDB" id="541719at2759"/>
<evidence type="ECO:0000256" key="6">
    <source>
        <dbReference type="ARBA" id="ARBA00023242"/>
    </source>
</evidence>
<dbReference type="SMART" id="SM00386">
    <property type="entry name" value="HAT"/>
    <property type="match status" value="5"/>
</dbReference>
<dbReference type="AlphaFoldDB" id="A0A1M2VJ95"/>
<dbReference type="PANTHER" id="PTHR11246">
    <property type="entry name" value="PRE-MRNA SPLICING FACTOR"/>
    <property type="match status" value="1"/>
</dbReference>
<dbReference type="SUPFAM" id="SSF48452">
    <property type="entry name" value="TPR-like"/>
    <property type="match status" value="3"/>
</dbReference>
<organism evidence="7 8">
    <name type="scientific">Trametes pubescens</name>
    <name type="common">White-rot fungus</name>
    <dbReference type="NCBI Taxonomy" id="154538"/>
    <lineage>
        <taxon>Eukaryota</taxon>
        <taxon>Fungi</taxon>
        <taxon>Dikarya</taxon>
        <taxon>Basidiomycota</taxon>
        <taxon>Agaricomycotina</taxon>
        <taxon>Agaricomycetes</taxon>
        <taxon>Polyporales</taxon>
        <taxon>Polyporaceae</taxon>
        <taxon>Trametes</taxon>
    </lineage>
</organism>
<dbReference type="STRING" id="154538.A0A1M2VJ95"/>
<evidence type="ECO:0000313" key="8">
    <source>
        <dbReference type="Proteomes" id="UP000184267"/>
    </source>
</evidence>
<keyword evidence="3" id="KW-0507">mRNA processing</keyword>
<evidence type="ECO:0000256" key="2">
    <source>
        <dbReference type="ARBA" id="ARBA00008644"/>
    </source>
</evidence>
<dbReference type="Pfam" id="PF23241">
    <property type="entry name" value="HAT_PRP39_C"/>
    <property type="match status" value="1"/>
</dbReference>
<keyword evidence="6" id="KW-0539">Nucleus</keyword>
<evidence type="ECO:0000256" key="4">
    <source>
        <dbReference type="ARBA" id="ARBA00022737"/>
    </source>
</evidence>
<evidence type="ECO:0000256" key="5">
    <source>
        <dbReference type="ARBA" id="ARBA00023187"/>
    </source>
</evidence>
<comment type="subcellular location">
    <subcellularLocation>
        <location evidence="1">Nucleus</location>
    </subcellularLocation>
</comment>
<keyword evidence="8" id="KW-1185">Reference proteome</keyword>
<accession>A0A1M2VJ95</accession>
<evidence type="ECO:0000313" key="7">
    <source>
        <dbReference type="EMBL" id="OJT07675.1"/>
    </source>
</evidence>
<evidence type="ECO:0000256" key="3">
    <source>
        <dbReference type="ARBA" id="ARBA00022664"/>
    </source>
</evidence>
<dbReference type="InterPro" id="IPR045075">
    <property type="entry name" value="Syf1-like"/>
</dbReference>
<dbReference type="Proteomes" id="UP000184267">
    <property type="component" value="Unassembled WGS sequence"/>
</dbReference>
<dbReference type="GO" id="GO:0000245">
    <property type="term" value="P:spliceosomal complex assembly"/>
    <property type="evidence" value="ECO:0007669"/>
    <property type="project" value="TreeGrafter"/>
</dbReference>
<dbReference type="PANTHER" id="PTHR11246:SF3">
    <property type="entry name" value="CROOKED NECK-LIKE PROTEIN 1"/>
    <property type="match status" value="1"/>
</dbReference>
<name>A0A1M2VJ95_TRAPU</name>
<evidence type="ECO:0000256" key="1">
    <source>
        <dbReference type="ARBA" id="ARBA00004123"/>
    </source>
</evidence>
<dbReference type="GO" id="GO:0071007">
    <property type="term" value="C:U2-type catalytic step 2 spliceosome"/>
    <property type="evidence" value="ECO:0007669"/>
    <property type="project" value="TreeGrafter"/>
</dbReference>
<sequence>MYAHSTASLSTIRFIQLATLYAQERQESQFRAPKQRVKNFEELYECRGRKRKEFEKRIRQAWGNIVQLWLSYPEVELKSCNIQHARNLFDRVVTFPRVNQLWYKYVDLEELLGNVLGVRQVFEHWMQRELDDKAWQVYIKLEQRYDEQDRASAIFERWVAARLEPRIWAKWGKFEEERGSLDKAREVFQTAFEFLSAEEQIKKAQAVFIAFAKMETQLKEYERARVIYKFALSRLPRSKSVALCATYTKFEMQHRMRSTLESTVLGKRRIRYKEELSHDGRNHDVWFDYARLEEGALRNLREEGSTGEEERATNRVHEAYERAVAQLYYTLFEEIEIK</sequence>
<dbReference type="Gene3D" id="1.25.40.10">
    <property type="entry name" value="Tetratricopeptide repeat domain"/>
    <property type="match status" value="1"/>
</dbReference>
<gene>
    <name evidence="7" type="ORF">TRAPUB_1456</name>
</gene>
<dbReference type="InterPro" id="IPR059164">
    <property type="entry name" value="HAT_PRP39_C"/>
</dbReference>
<dbReference type="InterPro" id="IPR003107">
    <property type="entry name" value="HAT"/>
</dbReference>
<keyword evidence="5" id="KW-0508">mRNA splicing</keyword>
<dbReference type="GO" id="GO:0000974">
    <property type="term" value="C:Prp19 complex"/>
    <property type="evidence" value="ECO:0007669"/>
    <property type="project" value="TreeGrafter"/>
</dbReference>
<feature type="non-terminal residue" evidence="7">
    <location>
        <position position="338"/>
    </location>
</feature>